<feature type="transmembrane region" description="Helical" evidence="4">
    <location>
        <begin position="466"/>
        <end position="489"/>
    </location>
</feature>
<keyword evidence="4" id="KW-1133">Transmembrane helix</keyword>
<feature type="transmembrane region" description="Helical" evidence="4">
    <location>
        <begin position="344"/>
        <end position="365"/>
    </location>
</feature>
<dbReference type="InterPro" id="IPR004995">
    <property type="entry name" value="Spore_Ger"/>
</dbReference>
<comment type="similarity">
    <text evidence="1">Belongs to the GerABKA family.</text>
</comment>
<keyword evidence="4" id="KW-0812">Transmembrane</keyword>
<dbReference type="Pfam" id="PF03323">
    <property type="entry name" value="GerA"/>
    <property type="match status" value="1"/>
</dbReference>
<evidence type="ECO:0000256" key="2">
    <source>
        <dbReference type="ARBA" id="ARBA00023136"/>
    </source>
</evidence>
<evidence type="ECO:0000313" key="6">
    <source>
        <dbReference type="Proteomes" id="UP000680304"/>
    </source>
</evidence>
<comment type="caution">
    <text evidence="5">The sequence shown here is derived from an EMBL/GenBank/DDBJ whole genome shotgun (WGS) entry which is preliminary data.</text>
</comment>
<evidence type="ECO:0000256" key="4">
    <source>
        <dbReference type="SAM" id="Phobius"/>
    </source>
</evidence>
<evidence type="ECO:0000256" key="1">
    <source>
        <dbReference type="ARBA" id="ARBA00005278"/>
    </source>
</evidence>
<name>A0ABQ4NCJ4_9BACL</name>
<feature type="region of interest" description="Disordered" evidence="3">
    <location>
        <begin position="1"/>
        <end position="35"/>
    </location>
</feature>
<keyword evidence="6" id="KW-1185">Reference proteome</keyword>
<dbReference type="Proteomes" id="UP000680304">
    <property type="component" value="Unassembled WGS sequence"/>
</dbReference>
<dbReference type="PIRSF" id="PIRSF005690">
    <property type="entry name" value="GerBA"/>
    <property type="match status" value="1"/>
</dbReference>
<keyword evidence="2 4" id="KW-0472">Membrane</keyword>
<feature type="transmembrane region" description="Helical" evidence="4">
    <location>
        <begin position="439"/>
        <end position="459"/>
    </location>
</feature>
<gene>
    <name evidence="5" type="ORF">PACILC2_41640</name>
</gene>
<dbReference type="PANTHER" id="PTHR22550:SF9">
    <property type="entry name" value="STAGE V SPORULATION PROTEIN AF"/>
    <property type="match status" value="1"/>
</dbReference>
<dbReference type="PANTHER" id="PTHR22550">
    <property type="entry name" value="SPORE GERMINATION PROTEIN"/>
    <property type="match status" value="1"/>
</dbReference>
<feature type="transmembrane region" description="Helical" evidence="4">
    <location>
        <begin position="413"/>
        <end position="433"/>
    </location>
</feature>
<dbReference type="EMBL" id="BOVJ01000140">
    <property type="protein sequence ID" value="GIQ65596.1"/>
    <property type="molecule type" value="Genomic_DNA"/>
</dbReference>
<evidence type="ECO:0000313" key="5">
    <source>
        <dbReference type="EMBL" id="GIQ65596.1"/>
    </source>
</evidence>
<sequence length="544" mass="61131">MTNWRQNTGEGDIGDIREAIPPFAETGGDGREGMDSFEETESIRLEMEKAAAPGGNNGENEVSPSIDRVLERLKEECGLDTSFDVVVREMTLGGRRTALLHMNGLVKDQLLTEVLERLTYLHPDAVSADALHDFFRYYVPAIQVKIESDWNKLVTASLSGNAVLFIEGEPAALMIDAKNFPTRSPEEPSLERVVRGSRDGFTETLMTNVSLVRRRLRDPRLRYEVVQIGKRTKTDVCIAYIDDIVDRRLLESIRDKIKQVEIDGIPLADKQLEEATVKRGWNPFPLVRYSERPDVVAAHLLEGNVTVFVDTSPSVMILPTTFFDLMQHAEENRQTPFMGTYLRWVRFIGVLASLFLMPLWFLLVLEPGMVPPGMAFIGPNETGDIPLVMQFVLAEIGVDLMRMASVHTPSPLATAMSLIAAILIGDVAVKTGLFVNEVILYMAVAAIGMFATPSYELGLANRIVRLLLIIAVALFRAPGLIVVTTLIFIMLVTMRSFNRPYMWPFIPFDLRSMANFLIRPPVLQNRMRPNLLRPQQRDKMPRTD</sequence>
<dbReference type="InterPro" id="IPR050768">
    <property type="entry name" value="UPF0353/GerABKA_families"/>
</dbReference>
<organism evidence="5 6">
    <name type="scientific">Paenibacillus cisolokensis</name>
    <dbReference type="NCBI Taxonomy" id="1658519"/>
    <lineage>
        <taxon>Bacteria</taxon>
        <taxon>Bacillati</taxon>
        <taxon>Bacillota</taxon>
        <taxon>Bacilli</taxon>
        <taxon>Bacillales</taxon>
        <taxon>Paenibacillaceae</taxon>
        <taxon>Paenibacillus</taxon>
    </lineage>
</organism>
<protein>
    <submittedName>
        <fullName evidence="5">Spore germination protein</fullName>
    </submittedName>
</protein>
<accession>A0ABQ4NCJ4</accession>
<reference evidence="5 6" key="1">
    <citation type="submission" date="2021-04" db="EMBL/GenBank/DDBJ databases">
        <title>Draft genome sequence of Paenibacillus cisolokensis, LC2-13A.</title>
        <authorList>
            <person name="Uke A."/>
            <person name="Chhe C."/>
            <person name="Baramee S."/>
            <person name="Kosugi A."/>
        </authorList>
    </citation>
    <scope>NUCLEOTIDE SEQUENCE [LARGE SCALE GENOMIC DNA]</scope>
    <source>
        <strain evidence="5 6">LC2-13A</strain>
    </source>
</reference>
<dbReference type="RefSeq" id="WP_062492705.1">
    <property type="nucleotide sequence ID" value="NZ_BOVJ01000140.1"/>
</dbReference>
<evidence type="ECO:0000256" key="3">
    <source>
        <dbReference type="SAM" id="MobiDB-lite"/>
    </source>
</evidence>
<proteinExistence type="inferred from homology"/>